<dbReference type="GO" id="GO:0005886">
    <property type="term" value="C:plasma membrane"/>
    <property type="evidence" value="ECO:0007669"/>
    <property type="project" value="UniProtKB-SubCell"/>
</dbReference>
<keyword evidence="13" id="KW-0732">Signal</keyword>
<dbReference type="NCBIfam" id="TIGR01131">
    <property type="entry name" value="ATP_synt_6_or_A"/>
    <property type="match status" value="1"/>
</dbReference>
<dbReference type="RefSeq" id="WP_116845580.1">
    <property type="nucleotide sequence ID" value="NZ_QTJU01000001.1"/>
</dbReference>
<evidence type="ECO:0000256" key="5">
    <source>
        <dbReference type="ARBA" id="ARBA00022692"/>
    </source>
</evidence>
<feature type="transmembrane region" description="Helical" evidence="11">
    <location>
        <begin position="197"/>
        <end position="221"/>
    </location>
</feature>
<evidence type="ECO:0000256" key="2">
    <source>
        <dbReference type="ARBA" id="ARBA00006810"/>
    </source>
</evidence>
<feature type="transmembrane region" description="Helical" evidence="11">
    <location>
        <begin position="261"/>
        <end position="282"/>
    </location>
</feature>
<dbReference type="InterPro" id="IPR000568">
    <property type="entry name" value="ATP_synth_F0_asu"/>
</dbReference>
<evidence type="ECO:0000256" key="10">
    <source>
        <dbReference type="ARBA" id="ARBA00023310"/>
    </source>
</evidence>
<dbReference type="SUPFAM" id="SSF81336">
    <property type="entry name" value="F1F0 ATP synthase subunit A"/>
    <property type="match status" value="1"/>
</dbReference>
<keyword evidence="8 11" id="KW-0406">Ion transport</keyword>
<evidence type="ECO:0000256" key="4">
    <source>
        <dbReference type="ARBA" id="ARBA00022547"/>
    </source>
</evidence>
<keyword evidence="14" id="KW-0378">Hydrolase</keyword>
<evidence type="ECO:0000256" key="9">
    <source>
        <dbReference type="ARBA" id="ARBA00023136"/>
    </source>
</evidence>
<evidence type="ECO:0000256" key="13">
    <source>
        <dbReference type="SAM" id="SignalP"/>
    </source>
</evidence>
<keyword evidence="5 11" id="KW-0812">Transmembrane</keyword>
<keyword evidence="9 11" id="KW-0472">Membrane</keyword>
<keyword evidence="6 11" id="KW-0375">Hydrogen ion transport</keyword>
<dbReference type="InterPro" id="IPR035908">
    <property type="entry name" value="F0_ATP_A_sf"/>
</dbReference>
<dbReference type="GO" id="GO:0046933">
    <property type="term" value="F:proton-transporting ATP synthase activity, rotational mechanism"/>
    <property type="evidence" value="ECO:0007669"/>
    <property type="project" value="UniProtKB-UniRule"/>
</dbReference>
<dbReference type="PANTHER" id="PTHR11410">
    <property type="entry name" value="ATP SYNTHASE SUBUNIT A"/>
    <property type="match status" value="1"/>
</dbReference>
<feature type="signal peptide" evidence="13">
    <location>
        <begin position="1"/>
        <end position="27"/>
    </location>
</feature>
<dbReference type="InterPro" id="IPR023011">
    <property type="entry name" value="ATP_synth_F0_asu_AS"/>
</dbReference>
<dbReference type="AlphaFoldDB" id="A0A3E1NPR8"/>
<proteinExistence type="inferred from homology"/>
<evidence type="ECO:0000256" key="12">
    <source>
        <dbReference type="RuleBase" id="RU000483"/>
    </source>
</evidence>
<feature type="transmembrane region" description="Helical" evidence="11">
    <location>
        <begin position="322"/>
        <end position="344"/>
    </location>
</feature>
<protein>
    <recommendedName>
        <fullName evidence="11 12">ATP synthase subunit a</fullName>
    </recommendedName>
    <alternativeName>
        <fullName evidence="11">ATP synthase F0 sector subunit a</fullName>
    </alternativeName>
    <alternativeName>
        <fullName evidence="11">F-ATPase subunit 6</fullName>
    </alternativeName>
</protein>
<dbReference type="PANTHER" id="PTHR11410:SF0">
    <property type="entry name" value="ATP SYNTHASE SUBUNIT A"/>
    <property type="match status" value="1"/>
</dbReference>
<evidence type="ECO:0000256" key="3">
    <source>
        <dbReference type="ARBA" id="ARBA00022448"/>
    </source>
</evidence>
<feature type="transmembrane region" description="Helical" evidence="11">
    <location>
        <begin position="227"/>
        <end position="249"/>
    </location>
</feature>
<comment type="caution">
    <text evidence="14">The sequence shown here is derived from an EMBL/GenBank/DDBJ whole genome shotgun (WGS) entry which is preliminary data.</text>
</comment>
<dbReference type="PROSITE" id="PS00449">
    <property type="entry name" value="ATPASE_A"/>
    <property type="match status" value="1"/>
</dbReference>
<reference evidence="14 15" key="1">
    <citation type="submission" date="2018-08" db="EMBL/GenBank/DDBJ databases">
        <title>Chitinophagaceae sp. K23C18032701, a novel bacterium isolated from forest soil.</title>
        <authorList>
            <person name="Wang C."/>
        </authorList>
    </citation>
    <scope>NUCLEOTIDE SEQUENCE [LARGE SCALE GENOMIC DNA]</scope>
    <source>
        <strain evidence="14 15">K23C18032701</strain>
    </source>
</reference>
<keyword evidence="11" id="KW-1003">Cell membrane</keyword>
<feature type="transmembrane region" description="Helical" evidence="11">
    <location>
        <begin position="138"/>
        <end position="156"/>
    </location>
</feature>
<dbReference type="InterPro" id="IPR045083">
    <property type="entry name" value="ATP_synth_F0_asu_bact/mt"/>
</dbReference>
<dbReference type="Pfam" id="PF00119">
    <property type="entry name" value="ATP-synt_A"/>
    <property type="match status" value="1"/>
</dbReference>
<gene>
    <name evidence="11 14" type="primary">atpB</name>
    <name evidence="14" type="ORF">DXN05_02270</name>
</gene>
<dbReference type="CDD" id="cd00310">
    <property type="entry name" value="ATP-synt_Fo_a_6"/>
    <property type="match status" value="1"/>
</dbReference>
<feature type="chain" id="PRO_5017769506" description="ATP synthase subunit a" evidence="13">
    <location>
        <begin position="28"/>
        <end position="374"/>
    </location>
</feature>
<dbReference type="HAMAP" id="MF_01393">
    <property type="entry name" value="ATP_synth_a_bact"/>
    <property type="match status" value="1"/>
</dbReference>
<evidence type="ECO:0000256" key="6">
    <source>
        <dbReference type="ARBA" id="ARBA00022781"/>
    </source>
</evidence>
<dbReference type="PRINTS" id="PR00123">
    <property type="entry name" value="ATPASEA"/>
</dbReference>
<dbReference type="Proteomes" id="UP000261284">
    <property type="component" value="Unassembled WGS sequence"/>
</dbReference>
<dbReference type="EMBL" id="QTJU01000001">
    <property type="protein sequence ID" value="RFM29824.1"/>
    <property type="molecule type" value="Genomic_DNA"/>
</dbReference>
<comment type="function">
    <text evidence="11 12">Key component of the proton channel; it plays a direct role in the translocation of protons across the membrane.</text>
</comment>
<dbReference type="Gene3D" id="1.20.120.220">
    <property type="entry name" value="ATP synthase, F0 complex, subunit A"/>
    <property type="match status" value="1"/>
</dbReference>
<evidence type="ECO:0000256" key="11">
    <source>
        <dbReference type="HAMAP-Rule" id="MF_01393"/>
    </source>
</evidence>
<keyword evidence="10 11" id="KW-0066">ATP synthesis</keyword>
<evidence type="ECO:0000313" key="15">
    <source>
        <dbReference type="Proteomes" id="UP000261284"/>
    </source>
</evidence>
<evidence type="ECO:0000313" key="14">
    <source>
        <dbReference type="EMBL" id="RFM29824.1"/>
    </source>
</evidence>
<evidence type="ECO:0000256" key="7">
    <source>
        <dbReference type="ARBA" id="ARBA00022989"/>
    </source>
</evidence>
<accession>A0A3E1NPR8</accession>
<name>A0A3E1NPR8_9BACT</name>
<keyword evidence="3 11" id="KW-0813">Transport</keyword>
<evidence type="ECO:0000256" key="8">
    <source>
        <dbReference type="ARBA" id="ARBA00023065"/>
    </source>
</evidence>
<comment type="similarity">
    <text evidence="2 11 12">Belongs to the ATPase A chain family.</text>
</comment>
<sequence>MAFRSMKYLLVAAFSLLITSFYNVSIAQDKTGDQTQQTEAAGEKKEGFNPSKLIMEHVMDAHEFHFATIGEHAIAIPLPVLLYSPQRGVSFFSYSRFEEGKVAYEGYKSEEGHIVAVDADGKVDEAVKVYDFSLTRNVMQMLLSLVLLVVLMLNVAKKYKKNAGKAPTGFQNAVEPVITFVRDEVGKPNLGHFYEKYMPYLLTVFFFILINNLVGLIPGTANVTGNIAFTLVLSCISLIVILLSTNGHFWGHIFWPPGVPFLVKLILIPVELLGVILIKPAALAIRLFANMIAGHIVITCFILLIFIFGSMNTVAGWGFSPVSIAFTVFIYMIEILVAFIQAFIFTNLTAVFIGQSLEGEHSDANGGHDDAVII</sequence>
<dbReference type="OrthoDB" id="9809130at2"/>
<organism evidence="14 15">
    <name type="scientific">Deminuibacter soli</name>
    <dbReference type="NCBI Taxonomy" id="2291815"/>
    <lineage>
        <taxon>Bacteria</taxon>
        <taxon>Pseudomonadati</taxon>
        <taxon>Bacteroidota</taxon>
        <taxon>Chitinophagia</taxon>
        <taxon>Chitinophagales</taxon>
        <taxon>Chitinophagaceae</taxon>
        <taxon>Deminuibacter</taxon>
    </lineage>
</organism>
<feature type="transmembrane region" description="Helical" evidence="11">
    <location>
        <begin position="288"/>
        <end position="310"/>
    </location>
</feature>
<keyword evidence="4 11" id="KW-0138">CF(0)</keyword>
<keyword evidence="7 11" id="KW-1133">Transmembrane helix</keyword>
<dbReference type="GO" id="GO:0016787">
    <property type="term" value="F:hydrolase activity"/>
    <property type="evidence" value="ECO:0007669"/>
    <property type="project" value="UniProtKB-KW"/>
</dbReference>
<keyword evidence="15" id="KW-1185">Reference proteome</keyword>
<dbReference type="GO" id="GO:0045259">
    <property type="term" value="C:proton-transporting ATP synthase complex"/>
    <property type="evidence" value="ECO:0007669"/>
    <property type="project" value="UniProtKB-KW"/>
</dbReference>
<evidence type="ECO:0000256" key="1">
    <source>
        <dbReference type="ARBA" id="ARBA00004141"/>
    </source>
</evidence>
<comment type="subcellular location">
    <subcellularLocation>
        <location evidence="11 12">Cell membrane</location>
        <topology evidence="11 12">Multi-pass membrane protein</topology>
    </subcellularLocation>
    <subcellularLocation>
        <location evidence="1">Membrane</location>
        <topology evidence="1">Multi-pass membrane protein</topology>
    </subcellularLocation>
</comment>